<gene>
    <name evidence="2" type="ORF">PATL70BA_1491</name>
</gene>
<dbReference type="InterPro" id="IPR029062">
    <property type="entry name" value="Class_I_gatase-like"/>
</dbReference>
<dbReference type="SUPFAM" id="SSF52317">
    <property type="entry name" value="Class I glutamine amidotransferase-like"/>
    <property type="match status" value="1"/>
</dbReference>
<dbReference type="InterPro" id="IPR002818">
    <property type="entry name" value="DJ-1/PfpI"/>
</dbReference>
<protein>
    <submittedName>
        <fullName evidence="2">DJ-1 family protein</fullName>
    </submittedName>
</protein>
<dbReference type="RefSeq" id="WP_125136695.1">
    <property type="nucleotide sequence ID" value="NZ_LR130778.1"/>
</dbReference>
<name>A0A3P7RXB4_9FIRM</name>
<accession>A0A3P7RXB4</accession>
<dbReference type="InterPro" id="IPR050325">
    <property type="entry name" value="Prot/Nucl_acid_deglycase"/>
</dbReference>
<evidence type="ECO:0000313" key="3">
    <source>
        <dbReference type="Proteomes" id="UP000279029"/>
    </source>
</evidence>
<proteinExistence type="predicted"/>
<dbReference type="Pfam" id="PF01965">
    <property type="entry name" value="DJ-1_PfpI"/>
    <property type="match status" value="1"/>
</dbReference>
<dbReference type="OrthoDB" id="9800516at2"/>
<dbReference type="EMBL" id="LR130778">
    <property type="protein sequence ID" value="VDN47376.1"/>
    <property type="molecule type" value="Genomic_DNA"/>
</dbReference>
<dbReference type="KEGG" id="cbar:PATL70BA_1491"/>
<sequence>MTKMAIFLATGFEEIEAVSTIDVLRRGGMTLDLISVSGNLDVTGAHDITLKCDRLFYEVDYSEYEVLILPGGMPGTENLSKHESLMALLPTFYSSGKKLAAICAAPSILGDLGLLTGKEAIAYPGNEAHLKGAKISGNEVVMDGNIITAKGAGVAMAFGLEILKWYLDEAEVVALQKKLILA</sequence>
<evidence type="ECO:0000313" key="2">
    <source>
        <dbReference type="EMBL" id="VDN47376.1"/>
    </source>
</evidence>
<keyword evidence="3" id="KW-1185">Reference proteome</keyword>
<organism evidence="2 3">
    <name type="scientific">Petrocella atlantisensis</name>
    <dbReference type="NCBI Taxonomy" id="2173034"/>
    <lineage>
        <taxon>Bacteria</taxon>
        <taxon>Bacillati</taxon>
        <taxon>Bacillota</taxon>
        <taxon>Clostridia</taxon>
        <taxon>Lachnospirales</taxon>
        <taxon>Vallitaleaceae</taxon>
        <taxon>Petrocella</taxon>
    </lineage>
</organism>
<dbReference type="InterPro" id="IPR006287">
    <property type="entry name" value="DJ-1"/>
</dbReference>
<dbReference type="GO" id="GO:0005737">
    <property type="term" value="C:cytoplasm"/>
    <property type="evidence" value="ECO:0007669"/>
    <property type="project" value="TreeGrafter"/>
</dbReference>
<feature type="domain" description="DJ-1/PfpI" evidence="1">
    <location>
        <begin position="3"/>
        <end position="164"/>
    </location>
</feature>
<dbReference type="Gene3D" id="3.40.50.880">
    <property type="match status" value="1"/>
</dbReference>
<evidence type="ECO:0000259" key="1">
    <source>
        <dbReference type="Pfam" id="PF01965"/>
    </source>
</evidence>
<dbReference type="Proteomes" id="UP000279029">
    <property type="component" value="Chromosome"/>
</dbReference>
<dbReference type="PANTHER" id="PTHR48094">
    <property type="entry name" value="PROTEIN/NUCLEIC ACID DEGLYCASE DJ-1-RELATED"/>
    <property type="match status" value="1"/>
</dbReference>
<dbReference type="NCBIfam" id="TIGR01383">
    <property type="entry name" value="not_thiJ"/>
    <property type="match status" value="1"/>
</dbReference>
<reference evidence="2 3" key="1">
    <citation type="submission" date="2018-09" db="EMBL/GenBank/DDBJ databases">
        <authorList>
            <person name="Postec A."/>
        </authorList>
    </citation>
    <scope>NUCLEOTIDE SEQUENCE [LARGE SCALE GENOMIC DNA]</scope>
    <source>
        <strain evidence="2">70B-A</strain>
    </source>
</reference>
<dbReference type="AlphaFoldDB" id="A0A3P7RXB4"/>
<dbReference type="CDD" id="cd03135">
    <property type="entry name" value="GATase1_DJ-1"/>
    <property type="match status" value="1"/>
</dbReference>
<dbReference type="PANTHER" id="PTHR48094:SF12">
    <property type="entry name" value="PARKINSON DISEASE PROTEIN 7 HOMOLOG"/>
    <property type="match status" value="1"/>
</dbReference>